<sequence length="77" mass="9202">MERKMKKCSVFLTVINGLLVQPTSIVFWVWFLRRGRKMRSVGSKRGLSFCLLICRQNDMYSREYERATSMLSRMFVK</sequence>
<gene>
    <name evidence="2" type="ORF">ABB27_01800</name>
</gene>
<accession>A0A0R0CR94</accession>
<dbReference type="Proteomes" id="UP000051863">
    <property type="component" value="Unassembled WGS sequence"/>
</dbReference>
<dbReference type="AlphaFoldDB" id="A0A0R0CR94"/>
<keyword evidence="1" id="KW-0812">Transmembrane</keyword>
<evidence type="ECO:0000256" key="1">
    <source>
        <dbReference type="SAM" id="Phobius"/>
    </source>
</evidence>
<protein>
    <submittedName>
        <fullName evidence="2">Uncharacterized protein</fullName>
    </submittedName>
</protein>
<evidence type="ECO:0000313" key="2">
    <source>
        <dbReference type="EMBL" id="KRG72413.1"/>
    </source>
</evidence>
<name>A0A0R0CR94_9GAMM</name>
<keyword evidence="3" id="KW-1185">Reference proteome</keyword>
<feature type="transmembrane region" description="Helical" evidence="1">
    <location>
        <begin position="12"/>
        <end position="32"/>
    </location>
</feature>
<organism evidence="2 3">
    <name type="scientific">Stenotrophomonas terrae</name>
    <dbReference type="NCBI Taxonomy" id="405446"/>
    <lineage>
        <taxon>Bacteria</taxon>
        <taxon>Pseudomonadati</taxon>
        <taxon>Pseudomonadota</taxon>
        <taxon>Gammaproteobacteria</taxon>
        <taxon>Lysobacterales</taxon>
        <taxon>Lysobacteraceae</taxon>
        <taxon>Stenotrophomonas</taxon>
    </lineage>
</organism>
<keyword evidence="1" id="KW-1133">Transmembrane helix</keyword>
<reference evidence="2 3" key="1">
    <citation type="submission" date="2015-05" db="EMBL/GenBank/DDBJ databases">
        <title>Genome sequencing and analysis of members of genus Stenotrophomonas.</title>
        <authorList>
            <person name="Patil P.P."/>
            <person name="Midha S."/>
            <person name="Patil P.B."/>
        </authorList>
    </citation>
    <scope>NUCLEOTIDE SEQUENCE [LARGE SCALE GENOMIC DNA]</scope>
    <source>
        <strain evidence="2 3">DSM 18941</strain>
    </source>
</reference>
<keyword evidence="1" id="KW-0472">Membrane</keyword>
<proteinExistence type="predicted"/>
<comment type="caution">
    <text evidence="2">The sequence shown here is derived from an EMBL/GenBank/DDBJ whole genome shotgun (WGS) entry which is preliminary data.</text>
</comment>
<dbReference type="EMBL" id="LDJJ01000005">
    <property type="protein sequence ID" value="KRG72413.1"/>
    <property type="molecule type" value="Genomic_DNA"/>
</dbReference>
<evidence type="ECO:0000313" key="3">
    <source>
        <dbReference type="Proteomes" id="UP000051863"/>
    </source>
</evidence>